<feature type="region of interest" description="Disordered" evidence="1">
    <location>
        <begin position="171"/>
        <end position="209"/>
    </location>
</feature>
<feature type="region of interest" description="Disordered" evidence="1">
    <location>
        <begin position="105"/>
        <end position="129"/>
    </location>
</feature>
<protein>
    <submittedName>
        <fullName evidence="2">Uncharacterized protein</fullName>
    </submittedName>
</protein>
<evidence type="ECO:0000256" key="1">
    <source>
        <dbReference type="SAM" id="MobiDB-lite"/>
    </source>
</evidence>
<name>A0AAD2CK49_9STRA</name>
<dbReference type="AlphaFoldDB" id="A0AAD2CK49"/>
<dbReference type="Proteomes" id="UP001295423">
    <property type="component" value="Unassembled WGS sequence"/>
</dbReference>
<feature type="compositionally biased region" description="Polar residues" evidence="1">
    <location>
        <begin position="297"/>
        <end position="331"/>
    </location>
</feature>
<evidence type="ECO:0000313" key="3">
    <source>
        <dbReference type="Proteomes" id="UP001295423"/>
    </source>
</evidence>
<dbReference type="EMBL" id="CAKOGP040000557">
    <property type="protein sequence ID" value="CAJ1936643.1"/>
    <property type="molecule type" value="Genomic_DNA"/>
</dbReference>
<organism evidence="2 3">
    <name type="scientific">Cylindrotheca closterium</name>
    <dbReference type="NCBI Taxonomy" id="2856"/>
    <lineage>
        <taxon>Eukaryota</taxon>
        <taxon>Sar</taxon>
        <taxon>Stramenopiles</taxon>
        <taxon>Ochrophyta</taxon>
        <taxon>Bacillariophyta</taxon>
        <taxon>Bacillariophyceae</taxon>
        <taxon>Bacillariophycidae</taxon>
        <taxon>Bacillariales</taxon>
        <taxon>Bacillariaceae</taxon>
        <taxon>Cylindrotheca</taxon>
    </lineage>
</organism>
<feature type="compositionally biased region" description="Polar residues" evidence="1">
    <location>
        <begin position="377"/>
        <end position="388"/>
    </location>
</feature>
<reference evidence="2" key="1">
    <citation type="submission" date="2023-08" db="EMBL/GenBank/DDBJ databases">
        <authorList>
            <person name="Audoor S."/>
            <person name="Bilcke G."/>
        </authorList>
    </citation>
    <scope>NUCLEOTIDE SEQUENCE</scope>
</reference>
<feature type="region of interest" description="Disordered" evidence="1">
    <location>
        <begin position="377"/>
        <end position="400"/>
    </location>
</feature>
<evidence type="ECO:0000313" key="2">
    <source>
        <dbReference type="EMBL" id="CAJ1936643.1"/>
    </source>
</evidence>
<comment type="caution">
    <text evidence="2">The sequence shown here is derived from an EMBL/GenBank/DDBJ whole genome shotgun (WGS) entry which is preliminary data.</text>
</comment>
<feature type="compositionally biased region" description="Polar residues" evidence="1">
    <location>
        <begin position="936"/>
        <end position="946"/>
    </location>
</feature>
<accession>A0AAD2CK49</accession>
<feature type="compositionally biased region" description="Low complexity" evidence="1">
    <location>
        <begin position="108"/>
        <end position="129"/>
    </location>
</feature>
<proteinExistence type="predicted"/>
<feature type="compositionally biased region" description="Polar residues" evidence="1">
    <location>
        <begin position="191"/>
        <end position="204"/>
    </location>
</feature>
<feature type="compositionally biased region" description="Basic and acidic residues" evidence="1">
    <location>
        <begin position="179"/>
        <end position="190"/>
    </location>
</feature>
<gene>
    <name evidence="2" type="ORF">CYCCA115_LOCUS5294</name>
</gene>
<feature type="region of interest" description="Disordered" evidence="1">
    <location>
        <begin position="297"/>
        <end position="357"/>
    </location>
</feature>
<keyword evidence="3" id="KW-1185">Reference proteome</keyword>
<sequence length="975" mass="108878">MSQQGQNAGQGNVGGNSRATGLYQYQQQHAQQHHNNHAIAAHIQARANFNGNQQQQHVSQHQPRQLVNANSLQGMNHAQMNHLRTMQQQLQADIATQQNIQASMNVNQQQSHLQQQHQQQHLQQQQQQNIQAPLNMNQQQRQQLQPAENSANTDVIKDLFSQLKSINQKLENFSSPTAAERKTPANEQRTKQQSQPARVNNGVSNDAPVSRPVNTIVQLTQRQAPPIPLAHTSVNTSRPAANQIAQRHLFDAANTVNQPLGSAPLTAAVPNPLLQSGQPQNSMTAGQYARLRAQSHLTASSNATKSNHWPTTANTTLNPKENPEPTQNGQAKKSPANGAKQSYTRKQPPIATKSVAGSTLQAKVSPFTNIRPQVVKPTSQARPNTATSALAPIQPTAATSTPDPNMITGIRILAYKMGQVVVPLPLELAVAYWKLHAAQRFTMENTLVFKFENRARKANEKGEITGQASFFLSKLAKASSLVERKMKLVGMKCNLCNLRDSYIVGSTSFVDIESPRTVTLFADVIESRMKHMISCPDCNQMNKSILASYVPNIQDIQNMRSFAEKWLLVLHASYFAVARPNALVTSAPHQRIEVTDFLPITEDSIYEDLVSSMEMGRATGDLRLDDLSEGMGKLLSPVMEVFLMSFSLQCNLQTGLELCFKHTSAESKEKLLVWSFEKTFSVDSDFCKRVWDFFRQNYMACSEVPKGMRKLVCISIQPPVEELKFVGKKWSEYASRIVRNQKAIRPKSDVKILHPMYVPMPLEYLPAIKSGTFPLQGSFDSNDVVMIAAYRNSIGNRRFRQTVSQFRALYSRLPPNKQSIIADKIIRLIQRRGGSFYSKNGYLAIFEESVAFTQKALENGFPEMMHPVIPAEAKSVVSGVEFTRMVDILADRKESINRVQRMMIESLSKAKDASAEKTNSSLNGRRPTNREGQPIDISSYQQSQLKGRQFIRGSGKRKKDRAINTNDGTSKRPRK</sequence>
<feature type="region of interest" description="Disordered" evidence="1">
    <location>
        <begin position="908"/>
        <end position="975"/>
    </location>
</feature>